<evidence type="ECO:0008006" key="3">
    <source>
        <dbReference type="Google" id="ProtNLM"/>
    </source>
</evidence>
<dbReference type="PANTHER" id="PTHR42085:SF1">
    <property type="entry name" value="F-BOX DOMAIN-CONTAINING PROTEIN"/>
    <property type="match status" value="1"/>
</dbReference>
<accession>A0A6A6VN47</accession>
<dbReference type="OrthoDB" id="3786918at2759"/>
<evidence type="ECO:0000313" key="1">
    <source>
        <dbReference type="EMBL" id="KAF2751249.1"/>
    </source>
</evidence>
<organism evidence="1 2">
    <name type="scientific">Sporormia fimetaria CBS 119925</name>
    <dbReference type="NCBI Taxonomy" id="1340428"/>
    <lineage>
        <taxon>Eukaryota</taxon>
        <taxon>Fungi</taxon>
        <taxon>Dikarya</taxon>
        <taxon>Ascomycota</taxon>
        <taxon>Pezizomycotina</taxon>
        <taxon>Dothideomycetes</taxon>
        <taxon>Pleosporomycetidae</taxon>
        <taxon>Pleosporales</taxon>
        <taxon>Sporormiaceae</taxon>
        <taxon>Sporormia</taxon>
    </lineage>
</organism>
<evidence type="ECO:0000313" key="2">
    <source>
        <dbReference type="Proteomes" id="UP000799440"/>
    </source>
</evidence>
<dbReference type="InterPro" id="IPR038883">
    <property type="entry name" value="AN11006-like"/>
</dbReference>
<reference evidence="1" key="1">
    <citation type="journal article" date="2020" name="Stud. Mycol.">
        <title>101 Dothideomycetes genomes: a test case for predicting lifestyles and emergence of pathogens.</title>
        <authorList>
            <person name="Haridas S."/>
            <person name="Albert R."/>
            <person name="Binder M."/>
            <person name="Bloem J."/>
            <person name="Labutti K."/>
            <person name="Salamov A."/>
            <person name="Andreopoulos B."/>
            <person name="Baker S."/>
            <person name="Barry K."/>
            <person name="Bills G."/>
            <person name="Bluhm B."/>
            <person name="Cannon C."/>
            <person name="Castanera R."/>
            <person name="Culley D."/>
            <person name="Daum C."/>
            <person name="Ezra D."/>
            <person name="Gonzalez J."/>
            <person name="Henrissat B."/>
            <person name="Kuo A."/>
            <person name="Liang C."/>
            <person name="Lipzen A."/>
            <person name="Lutzoni F."/>
            <person name="Magnuson J."/>
            <person name="Mondo S."/>
            <person name="Nolan M."/>
            <person name="Ohm R."/>
            <person name="Pangilinan J."/>
            <person name="Park H.-J."/>
            <person name="Ramirez L."/>
            <person name="Alfaro M."/>
            <person name="Sun H."/>
            <person name="Tritt A."/>
            <person name="Yoshinaga Y."/>
            <person name="Zwiers L.-H."/>
            <person name="Turgeon B."/>
            <person name="Goodwin S."/>
            <person name="Spatafora J."/>
            <person name="Crous P."/>
            <person name="Grigoriev I."/>
        </authorList>
    </citation>
    <scope>NUCLEOTIDE SEQUENCE</scope>
    <source>
        <strain evidence="1">CBS 119925</strain>
    </source>
</reference>
<dbReference type="AlphaFoldDB" id="A0A6A6VN47"/>
<dbReference type="PANTHER" id="PTHR42085">
    <property type="entry name" value="F-BOX DOMAIN-CONTAINING PROTEIN"/>
    <property type="match status" value="1"/>
</dbReference>
<sequence length="280" mass="32483">MPTTSTPPAPPTFLSLPLELRLQLLTYNLTQPPFTGFRHHDAFLPSRRGLYIAESYSPSDALSLLLVCRQFRADFTVLAFRLTRFIVHVGEDEGTREVEEKLRKLHPCQLSAIRDITLVVPSTELELEMMFEWDEYPFNIQALHLDTLAIAFDRCRQTHRLFPCIPHLIRLLRRLKHVKCIRFIHNGATLERGFVKWAGFVVRGMIDEDRKQRFECEEGPRLPDVWWEWGFDEGDQCFELVATEPMPVVEKSVFEEAVQGWLDGGEDVDGRANEEVEEDV</sequence>
<protein>
    <recommendedName>
        <fullName evidence="3">F-box domain-containing protein</fullName>
    </recommendedName>
</protein>
<name>A0A6A6VN47_9PLEO</name>
<proteinExistence type="predicted"/>
<dbReference type="Proteomes" id="UP000799440">
    <property type="component" value="Unassembled WGS sequence"/>
</dbReference>
<keyword evidence="2" id="KW-1185">Reference proteome</keyword>
<dbReference type="EMBL" id="MU006562">
    <property type="protein sequence ID" value="KAF2751249.1"/>
    <property type="molecule type" value="Genomic_DNA"/>
</dbReference>
<gene>
    <name evidence="1" type="ORF">M011DRAFT_106456</name>
</gene>